<dbReference type="AlphaFoldDB" id="A0A6S7BAY3"/>
<dbReference type="GO" id="GO:0043565">
    <property type="term" value="F:sequence-specific DNA binding"/>
    <property type="evidence" value="ECO:0007669"/>
    <property type="project" value="InterPro"/>
</dbReference>
<name>A0A6S7BAY3_9BURK</name>
<dbReference type="PRINTS" id="PR01590">
    <property type="entry name" value="HTHFIS"/>
</dbReference>
<protein>
    <recommendedName>
        <fullName evidence="1">DNA binding HTH domain-containing protein</fullName>
    </recommendedName>
</protein>
<dbReference type="InterPro" id="IPR002197">
    <property type="entry name" value="HTH_Fis"/>
</dbReference>
<keyword evidence="3" id="KW-1185">Reference proteome</keyword>
<dbReference type="Gene3D" id="1.10.10.60">
    <property type="entry name" value="Homeodomain-like"/>
    <property type="match status" value="1"/>
</dbReference>
<dbReference type="InterPro" id="IPR009057">
    <property type="entry name" value="Homeodomain-like_sf"/>
</dbReference>
<evidence type="ECO:0000313" key="2">
    <source>
        <dbReference type="EMBL" id="CAB3784859.1"/>
    </source>
</evidence>
<evidence type="ECO:0000259" key="1">
    <source>
        <dbReference type="Pfam" id="PF02954"/>
    </source>
</evidence>
<dbReference type="SUPFAM" id="SSF46689">
    <property type="entry name" value="Homeodomain-like"/>
    <property type="match status" value="1"/>
</dbReference>
<proteinExistence type="predicted"/>
<dbReference type="EMBL" id="CADIKM010000006">
    <property type="protein sequence ID" value="CAB3784859.1"/>
    <property type="molecule type" value="Genomic_DNA"/>
</dbReference>
<dbReference type="Pfam" id="PF02954">
    <property type="entry name" value="HTH_8"/>
    <property type="match status" value="1"/>
</dbReference>
<gene>
    <name evidence="2" type="ORF">LMG28138_01892</name>
</gene>
<feature type="domain" description="DNA binding HTH" evidence="1">
    <location>
        <begin position="43"/>
        <end position="80"/>
    </location>
</feature>
<evidence type="ECO:0000313" key="3">
    <source>
        <dbReference type="Proteomes" id="UP000494115"/>
    </source>
</evidence>
<accession>A0A6S7BAY3</accession>
<organism evidence="2 3">
    <name type="scientific">Pararobbsia alpina</name>
    <dbReference type="NCBI Taxonomy" id="621374"/>
    <lineage>
        <taxon>Bacteria</taxon>
        <taxon>Pseudomonadati</taxon>
        <taxon>Pseudomonadota</taxon>
        <taxon>Betaproteobacteria</taxon>
        <taxon>Burkholderiales</taxon>
        <taxon>Burkholderiaceae</taxon>
        <taxon>Pararobbsia</taxon>
    </lineage>
</organism>
<dbReference type="Proteomes" id="UP000494115">
    <property type="component" value="Unassembled WGS sequence"/>
</dbReference>
<reference evidence="2 3" key="1">
    <citation type="submission" date="2020-04" db="EMBL/GenBank/DDBJ databases">
        <authorList>
            <person name="De Canck E."/>
        </authorList>
    </citation>
    <scope>NUCLEOTIDE SEQUENCE [LARGE SCALE GENOMIC DNA]</scope>
    <source>
        <strain evidence="2 3">LMG 28138</strain>
    </source>
</reference>
<sequence length="93" mass="11078">MTVRQLGWDAERLQAILLRARNVQPPRTDPVIEIVDRSKWDMTERGRVAEALDANGWSRQDTAQFLGISRKVLWEKMRKYRMFDDEPEAREFE</sequence>